<comment type="caution">
    <text evidence="11">The sequence shown here is derived from an EMBL/GenBank/DDBJ whole genome shotgun (WGS) entry which is preliminary data.</text>
</comment>
<dbReference type="PANTHER" id="PTHR34388">
    <property type="entry name" value="DNA POLYMERASE III SUBUNIT DELTA"/>
    <property type="match status" value="1"/>
</dbReference>
<dbReference type="AlphaFoldDB" id="A0A4S2F394"/>
<dbReference type="InterPro" id="IPR027417">
    <property type="entry name" value="P-loop_NTPase"/>
</dbReference>
<dbReference type="SUPFAM" id="SSF52540">
    <property type="entry name" value="P-loop containing nucleoside triphosphate hydrolases"/>
    <property type="match status" value="1"/>
</dbReference>
<feature type="domain" description="DNA polymerase III delta N-terminal" evidence="9">
    <location>
        <begin position="30"/>
        <end position="120"/>
    </location>
</feature>
<dbReference type="GO" id="GO:0006261">
    <property type="term" value="P:DNA-templated DNA replication"/>
    <property type="evidence" value="ECO:0007669"/>
    <property type="project" value="TreeGrafter"/>
</dbReference>
<evidence type="ECO:0000256" key="2">
    <source>
        <dbReference type="ARBA" id="ARBA00017703"/>
    </source>
</evidence>
<keyword evidence="5" id="KW-0235">DNA replication</keyword>
<dbReference type="SUPFAM" id="SSF48019">
    <property type="entry name" value="post-AAA+ oligomerization domain-like"/>
    <property type="match status" value="1"/>
</dbReference>
<dbReference type="GO" id="GO:0003887">
    <property type="term" value="F:DNA-directed DNA polymerase activity"/>
    <property type="evidence" value="ECO:0007669"/>
    <property type="project" value="UniProtKB-KW"/>
</dbReference>
<dbReference type="Gene3D" id="1.10.8.60">
    <property type="match status" value="1"/>
</dbReference>
<evidence type="ECO:0000259" key="9">
    <source>
        <dbReference type="Pfam" id="PF06144"/>
    </source>
</evidence>
<evidence type="ECO:0000256" key="7">
    <source>
        <dbReference type="ARBA" id="ARBA00034754"/>
    </source>
</evidence>
<evidence type="ECO:0000256" key="3">
    <source>
        <dbReference type="ARBA" id="ARBA00022679"/>
    </source>
</evidence>
<keyword evidence="6" id="KW-0239">DNA-directed DNA polymerase</keyword>
<keyword evidence="3 11" id="KW-0808">Transferase</keyword>
<reference evidence="11 12" key="1">
    <citation type="submission" date="2019-04" db="EMBL/GenBank/DDBJ databases">
        <title>Microbes associate with the intestines of laboratory mice.</title>
        <authorList>
            <person name="Navarre W."/>
            <person name="Wong E."/>
            <person name="Huang K."/>
            <person name="Tropini C."/>
            <person name="Ng K."/>
            <person name="Yu B."/>
        </authorList>
    </citation>
    <scope>NUCLEOTIDE SEQUENCE [LARGE SCALE GENOMIC DNA]</scope>
    <source>
        <strain evidence="11 12">NM07_P-09</strain>
    </source>
</reference>
<feature type="domain" description="DNA polymerase III delta subunit-like C-terminal" evidence="10">
    <location>
        <begin position="207"/>
        <end position="311"/>
    </location>
</feature>
<dbReference type="Gene3D" id="3.40.50.300">
    <property type="entry name" value="P-loop containing nucleotide triphosphate hydrolases"/>
    <property type="match status" value="1"/>
</dbReference>
<dbReference type="Gene3D" id="1.20.272.10">
    <property type="match status" value="1"/>
</dbReference>
<evidence type="ECO:0000313" key="11">
    <source>
        <dbReference type="EMBL" id="TGY61674.1"/>
    </source>
</evidence>
<evidence type="ECO:0000256" key="1">
    <source>
        <dbReference type="ARBA" id="ARBA00012417"/>
    </source>
</evidence>
<comment type="similarity">
    <text evidence="7">Belongs to the DNA polymerase HolA subunit family.</text>
</comment>
<proteinExistence type="inferred from homology"/>
<sequence>MREKDREVNPVYAAIGGNKPKRDRAVAKLKSHVDPAFESFNLAEFPEGSSLEAADLMSSLEQLPFGAEQRIVIVHEADKLPKETSDAIVGYLKDPNLACVLLLEADKLAKNTRLYKAVASSSPQAIIACESLKAYEIPGYIRQEGSRLGLTVLPDAADEMASRLGETLELIDTTLESIVRVHGPRTLVDKALVKAEVPRVVEPKPWDFCDAVCRRNLREALEIYGRFDDNTEVLLHKMLVDRLRELLVMKSLVSQGKPGDFKRHFANKAWMANKLTGWSRNFSAAELRQALAAAIPCEQAIKGSKDAKTAMIAWCASICAKNPS</sequence>
<dbReference type="EC" id="2.7.7.7" evidence="1"/>
<keyword evidence="4 11" id="KW-0548">Nucleotidyltransferase</keyword>
<dbReference type="InterPro" id="IPR005790">
    <property type="entry name" value="DNA_polIII_delta"/>
</dbReference>
<evidence type="ECO:0000259" key="10">
    <source>
        <dbReference type="Pfam" id="PF21694"/>
    </source>
</evidence>
<dbReference type="GO" id="GO:0003677">
    <property type="term" value="F:DNA binding"/>
    <property type="evidence" value="ECO:0007669"/>
    <property type="project" value="InterPro"/>
</dbReference>
<dbReference type="InterPro" id="IPR010372">
    <property type="entry name" value="DNA_pol3_delta_N"/>
</dbReference>
<organism evidence="11 12">
    <name type="scientific">Muricaecibacterium torontonense</name>
    <dbReference type="NCBI Taxonomy" id="3032871"/>
    <lineage>
        <taxon>Bacteria</taxon>
        <taxon>Bacillati</taxon>
        <taxon>Actinomycetota</taxon>
        <taxon>Coriobacteriia</taxon>
        <taxon>Coriobacteriales</taxon>
        <taxon>Atopobiaceae</taxon>
        <taxon>Muricaecibacterium</taxon>
    </lineage>
</organism>
<dbReference type="InterPro" id="IPR048466">
    <property type="entry name" value="DNA_pol3_delta-like_C"/>
</dbReference>
<dbReference type="Proteomes" id="UP000310263">
    <property type="component" value="Unassembled WGS sequence"/>
</dbReference>
<evidence type="ECO:0000256" key="4">
    <source>
        <dbReference type="ARBA" id="ARBA00022695"/>
    </source>
</evidence>
<dbReference type="OrthoDB" id="5243879at2"/>
<dbReference type="GO" id="GO:0009360">
    <property type="term" value="C:DNA polymerase III complex"/>
    <property type="evidence" value="ECO:0007669"/>
    <property type="project" value="InterPro"/>
</dbReference>
<protein>
    <recommendedName>
        <fullName evidence="2">DNA polymerase III subunit delta</fullName>
        <ecNumber evidence="1">2.7.7.7</ecNumber>
    </recommendedName>
</protein>
<dbReference type="Pfam" id="PF21694">
    <property type="entry name" value="DNA_pol3_delta_C"/>
    <property type="match status" value="1"/>
</dbReference>
<name>A0A4S2F394_9ACTN</name>
<dbReference type="InterPro" id="IPR008921">
    <property type="entry name" value="DNA_pol3_clamp-load_cplx_C"/>
</dbReference>
<accession>A0A4S2F394</accession>
<dbReference type="PANTHER" id="PTHR34388:SF1">
    <property type="entry name" value="DNA POLYMERASE III SUBUNIT DELTA"/>
    <property type="match status" value="1"/>
</dbReference>
<dbReference type="Pfam" id="PF06144">
    <property type="entry name" value="DNA_pol3_delta"/>
    <property type="match status" value="1"/>
</dbReference>
<dbReference type="EMBL" id="SRYE01000004">
    <property type="protein sequence ID" value="TGY61674.1"/>
    <property type="molecule type" value="Genomic_DNA"/>
</dbReference>
<keyword evidence="12" id="KW-1185">Reference proteome</keyword>
<dbReference type="NCBIfam" id="TIGR01128">
    <property type="entry name" value="holA"/>
    <property type="match status" value="1"/>
</dbReference>
<gene>
    <name evidence="11" type="primary">holA</name>
    <name evidence="11" type="ORF">E5334_06605</name>
</gene>
<evidence type="ECO:0000256" key="6">
    <source>
        <dbReference type="ARBA" id="ARBA00022932"/>
    </source>
</evidence>
<evidence type="ECO:0000256" key="8">
    <source>
        <dbReference type="ARBA" id="ARBA00049244"/>
    </source>
</evidence>
<evidence type="ECO:0000313" key="12">
    <source>
        <dbReference type="Proteomes" id="UP000310263"/>
    </source>
</evidence>
<evidence type="ECO:0000256" key="5">
    <source>
        <dbReference type="ARBA" id="ARBA00022705"/>
    </source>
</evidence>
<comment type="catalytic activity">
    <reaction evidence="8">
        <text>DNA(n) + a 2'-deoxyribonucleoside 5'-triphosphate = DNA(n+1) + diphosphate</text>
        <dbReference type="Rhea" id="RHEA:22508"/>
        <dbReference type="Rhea" id="RHEA-COMP:17339"/>
        <dbReference type="Rhea" id="RHEA-COMP:17340"/>
        <dbReference type="ChEBI" id="CHEBI:33019"/>
        <dbReference type="ChEBI" id="CHEBI:61560"/>
        <dbReference type="ChEBI" id="CHEBI:173112"/>
        <dbReference type="EC" id="2.7.7.7"/>
    </reaction>
</comment>